<keyword evidence="2" id="KW-1185">Reference proteome</keyword>
<reference evidence="1" key="1">
    <citation type="submission" date="2021-02" db="EMBL/GenBank/DDBJ databases">
        <authorList>
            <person name="Cremers G."/>
            <person name="Picone N."/>
        </authorList>
    </citation>
    <scope>NUCLEOTIDE SEQUENCE</scope>
    <source>
        <strain evidence="1">PQ17</strain>
    </source>
</reference>
<protein>
    <submittedName>
        <fullName evidence="1">Uncharacterized protein</fullName>
    </submittedName>
</protein>
<dbReference type="Proteomes" id="UP000663859">
    <property type="component" value="Unassembled WGS sequence"/>
</dbReference>
<evidence type="ECO:0000313" key="2">
    <source>
        <dbReference type="Proteomes" id="UP000663859"/>
    </source>
</evidence>
<accession>A0A8J2BP95</accession>
<proteinExistence type="predicted"/>
<gene>
    <name evidence="1" type="ORF">MPNT_40016</name>
</gene>
<sequence length="55" mass="6138">MGRPWVCDLSDEVDDEQEALASGKPLELAQQNAQKMPVRRDAFGAGRLGIRERLL</sequence>
<name>A0A8J2BP95_9BACT</name>
<dbReference type="AlphaFoldDB" id="A0A8J2BP95"/>
<organism evidence="1 2">
    <name type="scientific">Candidatus Methylacidithermus pantelleriae</name>
    <dbReference type="NCBI Taxonomy" id="2744239"/>
    <lineage>
        <taxon>Bacteria</taxon>
        <taxon>Pseudomonadati</taxon>
        <taxon>Verrucomicrobiota</taxon>
        <taxon>Methylacidiphilae</taxon>
        <taxon>Methylacidiphilales</taxon>
        <taxon>Methylacidiphilaceae</taxon>
        <taxon>Candidatus Methylacidithermus</taxon>
    </lineage>
</organism>
<dbReference type="EMBL" id="CAJNOB010000034">
    <property type="protein sequence ID" value="CAF0700736.1"/>
    <property type="molecule type" value="Genomic_DNA"/>
</dbReference>
<comment type="caution">
    <text evidence="1">The sequence shown here is derived from an EMBL/GenBank/DDBJ whole genome shotgun (WGS) entry which is preliminary data.</text>
</comment>
<evidence type="ECO:0000313" key="1">
    <source>
        <dbReference type="EMBL" id="CAF0700736.1"/>
    </source>
</evidence>